<dbReference type="AlphaFoldDB" id="A0A521ALV1"/>
<organism evidence="1 3">
    <name type="scientific">Flavobacterium nitrogenifigens</name>
    <dbReference type="NCBI Taxonomy" id="1617283"/>
    <lineage>
        <taxon>Bacteria</taxon>
        <taxon>Pseudomonadati</taxon>
        <taxon>Bacteroidota</taxon>
        <taxon>Flavobacteriia</taxon>
        <taxon>Flavobacteriales</taxon>
        <taxon>Flavobacteriaceae</taxon>
        <taxon>Flavobacterium</taxon>
    </lineage>
</organism>
<evidence type="ECO:0000313" key="1">
    <source>
        <dbReference type="EMBL" id="SMO35814.1"/>
    </source>
</evidence>
<dbReference type="Proteomes" id="UP000319267">
    <property type="component" value="Unassembled WGS sequence"/>
</dbReference>
<name>A0A521ALV1_9FLAO</name>
<dbReference type="EMBL" id="FXTQ01000001">
    <property type="protein sequence ID" value="SMO35818.1"/>
    <property type="molecule type" value="Genomic_DNA"/>
</dbReference>
<accession>A0A521ALV1</accession>
<evidence type="ECO:0000313" key="3">
    <source>
        <dbReference type="Proteomes" id="UP000319267"/>
    </source>
</evidence>
<dbReference type="EMBL" id="FXTQ01000001">
    <property type="protein sequence ID" value="SMO35814.1"/>
    <property type="molecule type" value="Genomic_DNA"/>
</dbReference>
<gene>
    <name evidence="1" type="ORF">SAMN06265220_101268</name>
    <name evidence="2" type="ORF">SAMN06265220_101271</name>
</gene>
<proteinExistence type="predicted"/>
<sequence>MRLDYKYNKDFTPIEPDIYEKLNWDYDLIVLCLEYIRTEIHTILETESDKIETFLISFSNFLGQNYPAIGIRNKSDTEDCINLDFFEVNEKIEKWILSVGIETLKHKAQNITYINWKTLHDLKRFPNA</sequence>
<dbReference type="OrthoDB" id="1364249at2"/>
<reference evidence="1 3" key="1">
    <citation type="submission" date="2017-05" db="EMBL/GenBank/DDBJ databases">
        <authorList>
            <person name="Varghese N."/>
            <person name="Submissions S."/>
        </authorList>
    </citation>
    <scope>NUCLEOTIDE SEQUENCE [LARGE SCALE GENOMIC DNA]</scope>
    <source>
        <strain evidence="1 3">DSM 29982</strain>
    </source>
</reference>
<dbReference type="RefSeq" id="WP_111375716.1">
    <property type="nucleotide sequence ID" value="NZ_CP043612.1"/>
</dbReference>
<keyword evidence="3" id="KW-1185">Reference proteome</keyword>
<protein>
    <submittedName>
        <fullName evidence="1">Uncharacterized protein</fullName>
    </submittedName>
</protein>
<evidence type="ECO:0000313" key="2">
    <source>
        <dbReference type="EMBL" id="SMO35818.1"/>
    </source>
</evidence>